<protein>
    <recommendedName>
        <fullName evidence="1">HEPN domain-containing protein</fullName>
    </recommendedName>
</protein>
<dbReference type="PROSITE" id="PS50910">
    <property type="entry name" value="HEPN"/>
    <property type="match status" value="1"/>
</dbReference>
<dbReference type="InterPro" id="IPR007842">
    <property type="entry name" value="HEPN_dom"/>
</dbReference>
<dbReference type="Pfam" id="PF05168">
    <property type="entry name" value="HEPN"/>
    <property type="match status" value="1"/>
</dbReference>
<organism evidence="2 3">
    <name type="scientific">Algoriphagus confluentis</name>
    <dbReference type="NCBI Taxonomy" id="1697556"/>
    <lineage>
        <taxon>Bacteria</taxon>
        <taxon>Pseudomonadati</taxon>
        <taxon>Bacteroidota</taxon>
        <taxon>Cytophagia</taxon>
        <taxon>Cytophagales</taxon>
        <taxon>Cyclobacteriaceae</taxon>
        <taxon>Algoriphagus</taxon>
    </lineage>
</organism>
<dbReference type="SUPFAM" id="SSF81593">
    <property type="entry name" value="Nucleotidyltransferase substrate binding subunit/domain"/>
    <property type="match status" value="1"/>
</dbReference>
<evidence type="ECO:0000313" key="3">
    <source>
        <dbReference type="Proteomes" id="UP001338309"/>
    </source>
</evidence>
<keyword evidence="3" id="KW-1185">Reference proteome</keyword>
<proteinExistence type="predicted"/>
<name>A0ABQ6PUG4_9BACT</name>
<gene>
    <name evidence="2" type="ORF">Aconfl_40270</name>
</gene>
<feature type="domain" description="HEPN" evidence="1">
    <location>
        <begin position="25"/>
        <end position="98"/>
    </location>
</feature>
<comment type="caution">
    <text evidence="2">The sequence shown here is derived from an EMBL/GenBank/DDBJ whole genome shotgun (WGS) entry which is preliminary data.</text>
</comment>
<dbReference type="Proteomes" id="UP001338309">
    <property type="component" value="Unassembled WGS sequence"/>
</dbReference>
<dbReference type="Gene3D" id="1.20.120.330">
    <property type="entry name" value="Nucleotidyltransferases domain 2"/>
    <property type="match status" value="1"/>
</dbReference>
<reference evidence="2 3" key="1">
    <citation type="submission" date="2023-08" db="EMBL/GenBank/DDBJ databases">
        <title>Draft genome sequence of Algoriphagus confluentis.</title>
        <authorList>
            <person name="Takatani N."/>
            <person name="Hosokawa M."/>
            <person name="Sawabe T."/>
        </authorList>
    </citation>
    <scope>NUCLEOTIDE SEQUENCE [LARGE SCALE GENOMIC DNA]</scope>
    <source>
        <strain evidence="2 3">NBRC 111222</strain>
    </source>
</reference>
<evidence type="ECO:0000313" key="2">
    <source>
        <dbReference type="EMBL" id="GMQ31383.1"/>
    </source>
</evidence>
<evidence type="ECO:0000259" key="1">
    <source>
        <dbReference type="PROSITE" id="PS50910"/>
    </source>
</evidence>
<sequence>MVSKVLIELKTQMGINVDKQVEYWINGASEDLEVAEILIEKRRFIHGLFFCHLVIEKAIKAHVVKVTGELAPKSHNLIYLSEKSELVLEDETLEFFGL</sequence>
<accession>A0ABQ6PUG4</accession>
<dbReference type="EMBL" id="BTPD01000018">
    <property type="protein sequence ID" value="GMQ31383.1"/>
    <property type="molecule type" value="Genomic_DNA"/>
</dbReference>